<dbReference type="PANTHER" id="PTHR41291">
    <property type="entry name" value="DNA ALKYLATION REPAIR PROTEIN"/>
    <property type="match status" value="1"/>
</dbReference>
<dbReference type="Proteomes" id="UP000249239">
    <property type="component" value="Unassembled WGS sequence"/>
</dbReference>
<protein>
    <submittedName>
        <fullName evidence="1">DNA alkylation repair enzyme</fullName>
    </submittedName>
</protein>
<dbReference type="OrthoDB" id="1122333at2"/>
<dbReference type="AlphaFoldDB" id="A0A2W7NL61"/>
<evidence type="ECO:0000313" key="2">
    <source>
        <dbReference type="Proteomes" id="UP000249239"/>
    </source>
</evidence>
<dbReference type="InterPro" id="IPR016024">
    <property type="entry name" value="ARM-type_fold"/>
</dbReference>
<reference evidence="1 2" key="1">
    <citation type="submission" date="2018-06" db="EMBL/GenBank/DDBJ databases">
        <title>Genomic Encyclopedia of Archaeal and Bacterial Type Strains, Phase II (KMG-II): from individual species to whole genera.</title>
        <authorList>
            <person name="Goeker M."/>
        </authorList>
    </citation>
    <scope>NUCLEOTIDE SEQUENCE [LARGE SCALE GENOMIC DNA]</scope>
    <source>
        <strain evidence="1 2">DSM 6779</strain>
    </source>
</reference>
<sequence>MMSLLNTPKQTTTSRFFAPNPEVDQHIEQLLKVIDLRKNGETVDQQKQRGISYRLSYGAALAHIKELARDIAPCNELAVRLWYRQIRETMILATLVADPLSLAPNEALQWCDLIANPELAEQMAINLLGKMPKLPEIAPQLLASSDGNIRATALLALGWSLRNNILTSTNILNILPNLIPTSKETSAIEKRGISHLIRQLARSGNDGIQQATRWLQQATDANIDGWANTIEEVRTELAWLNESK</sequence>
<evidence type="ECO:0000313" key="1">
    <source>
        <dbReference type="EMBL" id="PZX17414.1"/>
    </source>
</evidence>
<proteinExistence type="predicted"/>
<comment type="caution">
    <text evidence="1">The sequence shown here is derived from an EMBL/GenBank/DDBJ whole genome shotgun (WGS) entry which is preliminary data.</text>
</comment>
<dbReference type="EMBL" id="QKZK01000009">
    <property type="protein sequence ID" value="PZX17414.1"/>
    <property type="molecule type" value="Genomic_DNA"/>
</dbReference>
<dbReference type="SUPFAM" id="SSF48371">
    <property type="entry name" value="ARM repeat"/>
    <property type="match status" value="1"/>
</dbReference>
<gene>
    <name evidence="1" type="ORF">LX69_01463</name>
</gene>
<organism evidence="1 2">
    <name type="scientific">Breznakibacter xylanolyticus</name>
    <dbReference type="NCBI Taxonomy" id="990"/>
    <lineage>
        <taxon>Bacteria</taxon>
        <taxon>Pseudomonadati</taxon>
        <taxon>Bacteroidota</taxon>
        <taxon>Bacteroidia</taxon>
        <taxon>Marinilabiliales</taxon>
        <taxon>Marinilabiliaceae</taxon>
        <taxon>Breznakibacter</taxon>
    </lineage>
</organism>
<dbReference type="Pfam" id="PF08713">
    <property type="entry name" value="DNA_alkylation"/>
    <property type="match status" value="1"/>
</dbReference>
<keyword evidence="2" id="KW-1185">Reference proteome</keyword>
<dbReference type="PANTHER" id="PTHR41291:SF1">
    <property type="entry name" value="DNA ALKYLATION REPAIR PROTEIN"/>
    <property type="match status" value="1"/>
</dbReference>
<name>A0A2W7NL61_9BACT</name>
<accession>A0A2W7NL61</accession>
<dbReference type="RefSeq" id="WP_111445141.1">
    <property type="nucleotide sequence ID" value="NZ_QKZK01000009.1"/>
</dbReference>
<dbReference type="InterPro" id="IPR014825">
    <property type="entry name" value="DNA_alkylation"/>
</dbReference>